<accession>A0A1L5FEF2</accession>
<dbReference type="EMBL" id="CP018336">
    <property type="protein sequence ID" value="APM41386.1"/>
    <property type="molecule type" value="Genomic_DNA"/>
</dbReference>
<dbReference type="AlphaFoldDB" id="A0A1L5FEF2"/>
<evidence type="ECO:0000259" key="1">
    <source>
        <dbReference type="Pfam" id="PF14206"/>
    </source>
</evidence>
<reference evidence="2 3" key="1">
    <citation type="submission" date="2016-12" db="EMBL/GenBank/DDBJ databases">
        <title>Complete genome sequence of Clostridium kluyveri JZZ isolated from the pit mud of a Chinese flavor liquor-making factory.</title>
        <authorList>
            <person name="Wang Y."/>
        </authorList>
    </citation>
    <scope>NUCLEOTIDE SEQUENCE [LARGE SCALE GENOMIC DNA]</scope>
    <source>
        <strain evidence="2 3">JZZ</strain>
        <plasmid evidence="3">Plasmid unnamed</plasmid>
    </source>
</reference>
<organism evidence="2 3">
    <name type="scientific">Clostridium kluyveri</name>
    <dbReference type="NCBI Taxonomy" id="1534"/>
    <lineage>
        <taxon>Bacteria</taxon>
        <taxon>Bacillati</taxon>
        <taxon>Bacillota</taxon>
        <taxon>Clostridia</taxon>
        <taxon>Eubacteriales</taxon>
        <taxon>Clostridiaceae</taxon>
        <taxon>Clostridium</taxon>
    </lineage>
</organism>
<evidence type="ECO:0000313" key="2">
    <source>
        <dbReference type="EMBL" id="APM41386.1"/>
    </source>
</evidence>
<sequence length="55" mass="6288">MKCPVCGEEVDYFDICDNCGWQNSGSKEKESDLRGPNKMTLEEARIAYKNDKKVN</sequence>
<dbReference type="RefSeq" id="WP_073541566.1">
    <property type="nucleotide sequence ID" value="NZ_CP018336.1"/>
</dbReference>
<dbReference type="InterPro" id="IPR025983">
    <property type="entry name" value="Cys_rich_CPCC"/>
</dbReference>
<name>A0A1L5FEF2_CLOKL</name>
<dbReference type="OrthoDB" id="1456570at2"/>
<gene>
    <name evidence="2" type="ORF">BS101_22015</name>
</gene>
<feature type="domain" description="Cysteine-rich CPCC" evidence="1">
    <location>
        <begin position="2"/>
        <end position="49"/>
    </location>
</feature>
<dbReference type="Pfam" id="PF14206">
    <property type="entry name" value="Cys_rich_CPCC"/>
    <property type="match status" value="1"/>
</dbReference>
<protein>
    <recommendedName>
        <fullName evidence="1">Cysteine-rich CPCC domain-containing protein</fullName>
    </recommendedName>
</protein>
<keyword evidence="2" id="KW-0614">Plasmid</keyword>
<evidence type="ECO:0000313" key="3">
    <source>
        <dbReference type="Proteomes" id="UP000184604"/>
    </source>
</evidence>
<geneLocation type="plasmid" evidence="2">
    <name>unnamed</name>
</geneLocation>
<proteinExistence type="predicted"/>
<dbReference type="Proteomes" id="UP000184604">
    <property type="component" value="Plasmid unnamed"/>
</dbReference>